<accession>A0A6N7KS89</accession>
<gene>
    <name evidence="3" type="ORF">F7Q99_20090</name>
</gene>
<feature type="transmembrane region" description="Helical" evidence="2">
    <location>
        <begin position="222"/>
        <end position="247"/>
    </location>
</feature>
<protein>
    <submittedName>
        <fullName evidence="3">Uncharacterized protein</fullName>
    </submittedName>
</protein>
<feature type="compositionally biased region" description="Pro residues" evidence="1">
    <location>
        <begin position="1"/>
        <end position="15"/>
    </location>
</feature>
<evidence type="ECO:0000256" key="1">
    <source>
        <dbReference type="SAM" id="MobiDB-lite"/>
    </source>
</evidence>
<name>A0A6N7KS89_9ACTN</name>
<feature type="compositionally biased region" description="Basic and acidic residues" evidence="1">
    <location>
        <begin position="106"/>
        <end position="120"/>
    </location>
</feature>
<dbReference type="AlphaFoldDB" id="A0A6N7KS89"/>
<dbReference type="OrthoDB" id="4344219at2"/>
<reference evidence="3 4" key="1">
    <citation type="submission" date="2019-09" db="EMBL/GenBank/DDBJ databases">
        <title>Genome Sequences of Streptomyces kaniharaensis ATCC 21070.</title>
        <authorList>
            <person name="Zhu W."/>
            <person name="De Crecy-Lagard V."/>
            <person name="Richards N.G."/>
        </authorList>
    </citation>
    <scope>NUCLEOTIDE SEQUENCE [LARGE SCALE GENOMIC DNA]</scope>
    <source>
        <strain evidence="3 4">SF-557</strain>
    </source>
</reference>
<proteinExistence type="predicted"/>
<sequence length="253" mass="27666">MTPPPPPPTRPPTIGDPPGAKWWSKGGPWSQPAPEPEPVDLHKPDVSSESGDQAAAETEPAGNDQAAEPQATGETDNDPRIWVSEFADNLAKRLGSEIGTILTETPEERANRQREEREAAYEAAEETDSQRKARHRREALARRHKADALWHQDHAERTKRFRRWCILTTLSASAGYAVHLPQALAHLPLPVGIGALSLAWAFDLKMRGWGHIRVTQVRGPAVLYLCLVRVPVASALVAVLGLAPLLALTGPHH</sequence>
<dbReference type="EMBL" id="WBOF01000001">
    <property type="protein sequence ID" value="MQS14502.1"/>
    <property type="molecule type" value="Genomic_DNA"/>
</dbReference>
<keyword evidence="2" id="KW-0472">Membrane</keyword>
<keyword evidence="2" id="KW-1133">Transmembrane helix</keyword>
<feature type="region of interest" description="Disordered" evidence="1">
    <location>
        <begin position="1"/>
        <end position="81"/>
    </location>
</feature>
<evidence type="ECO:0000313" key="3">
    <source>
        <dbReference type="EMBL" id="MQS14502.1"/>
    </source>
</evidence>
<keyword evidence="4" id="KW-1185">Reference proteome</keyword>
<comment type="caution">
    <text evidence="3">The sequence shown here is derived from an EMBL/GenBank/DDBJ whole genome shotgun (WGS) entry which is preliminary data.</text>
</comment>
<evidence type="ECO:0000313" key="4">
    <source>
        <dbReference type="Proteomes" id="UP000450000"/>
    </source>
</evidence>
<feature type="transmembrane region" description="Helical" evidence="2">
    <location>
        <begin position="184"/>
        <end position="202"/>
    </location>
</feature>
<organism evidence="3 4">
    <name type="scientific">Streptomyces kaniharaensis</name>
    <dbReference type="NCBI Taxonomy" id="212423"/>
    <lineage>
        <taxon>Bacteria</taxon>
        <taxon>Bacillati</taxon>
        <taxon>Actinomycetota</taxon>
        <taxon>Actinomycetes</taxon>
        <taxon>Kitasatosporales</taxon>
        <taxon>Streptomycetaceae</taxon>
        <taxon>Streptomyces</taxon>
    </lineage>
</organism>
<dbReference type="Proteomes" id="UP000450000">
    <property type="component" value="Unassembled WGS sequence"/>
</dbReference>
<evidence type="ECO:0000256" key="2">
    <source>
        <dbReference type="SAM" id="Phobius"/>
    </source>
</evidence>
<keyword evidence="2" id="KW-0812">Transmembrane</keyword>
<dbReference type="RefSeq" id="WP_153463306.1">
    <property type="nucleotide sequence ID" value="NZ_WBOF01000001.1"/>
</dbReference>
<feature type="region of interest" description="Disordered" evidence="1">
    <location>
        <begin position="98"/>
        <end position="138"/>
    </location>
</feature>